<accession>A0A7K3RZ49</accession>
<evidence type="ECO:0000313" key="1">
    <source>
        <dbReference type="EMBL" id="NEC20497.1"/>
    </source>
</evidence>
<sequence length="129" mass="14063">MTPDEMADRLEAAADNIGDAIARRVVHTAELGRGMIRANATGRPGPNVITGKYRSSWEVVGRAIPHGAQCTIGTNAPQGRRLEYGFWDMTDSIGRHFYQPPYPHVGPAVPRMEAVLREQLLGAVEEVLG</sequence>
<reference evidence="1 2" key="1">
    <citation type="submission" date="2020-01" db="EMBL/GenBank/DDBJ databases">
        <title>Insect and environment-associated Actinomycetes.</title>
        <authorList>
            <person name="Currrie C."/>
            <person name="Chevrette M."/>
            <person name="Carlson C."/>
            <person name="Stubbendieck R."/>
            <person name="Wendt-Pienkowski E."/>
        </authorList>
    </citation>
    <scope>NUCLEOTIDE SEQUENCE [LARGE SCALE GENOMIC DNA]</scope>
    <source>
        <strain evidence="1 2">SID7590</strain>
    </source>
</reference>
<dbReference type="AlphaFoldDB" id="A0A7K3RZ49"/>
<dbReference type="Pfam" id="PF04883">
    <property type="entry name" value="HK97-gp10_like"/>
    <property type="match status" value="1"/>
</dbReference>
<dbReference type="InterPro" id="IPR010064">
    <property type="entry name" value="HK97-gp10_tail"/>
</dbReference>
<protein>
    <submittedName>
        <fullName evidence="1">HK97 gp10 family phage protein</fullName>
    </submittedName>
</protein>
<evidence type="ECO:0000313" key="2">
    <source>
        <dbReference type="Proteomes" id="UP000469670"/>
    </source>
</evidence>
<proteinExistence type="predicted"/>
<gene>
    <name evidence="1" type="ORF">G3I50_19935</name>
</gene>
<organism evidence="1 2">
    <name type="scientific">Streptomyces parvus</name>
    <dbReference type="NCBI Taxonomy" id="66428"/>
    <lineage>
        <taxon>Bacteria</taxon>
        <taxon>Bacillati</taxon>
        <taxon>Actinomycetota</taxon>
        <taxon>Actinomycetes</taxon>
        <taxon>Kitasatosporales</taxon>
        <taxon>Streptomycetaceae</taxon>
        <taxon>Streptomyces</taxon>
    </lineage>
</organism>
<dbReference type="Proteomes" id="UP000469670">
    <property type="component" value="Unassembled WGS sequence"/>
</dbReference>
<dbReference type="EMBL" id="JAAGMP010000895">
    <property type="protein sequence ID" value="NEC20497.1"/>
    <property type="molecule type" value="Genomic_DNA"/>
</dbReference>
<comment type="caution">
    <text evidence="1">The sequence shown here is derived from an EMBL/GenBank/DDBJ whole genome shotgun (WGS) entry which is preliminary data.</text>
</comment>
<dbReference type="RefSeq" id="WP_164204242.1">
    <property type="nucleotide sequence ID" value="NZ_JAAGMP010000895.1"/>
</dbReference>
<name>A0A7K3RZ49_9ACTN</name>